<comment type="caution">
    <text evidence="5">The sequence shown here is derived from an EMBL/GenBank/DDBJ whole genome shotgun (WGS) entry which is preliminary data.</text>
</comment>
<dbReference type="InterPro" id="IPR036322">
    <property type="entry name" value="WD40_repeat_dom_sf"/>
</dbReference>
<dbReference type="PANTHER" id="PTHR19848">
    <property type="entry name" value="WD40 REPEAT PROTEIN"/>
    <property type="match status" value="1"/>
</dbReference>
<feature type="repeat" description="WD" evidence="3">
    <location>
        <begin position="280"/>
        <end position="319"/>
    </location>
</feature>
<proteinExistence type="predicted"/>
<dbReference type="PROSITE" id="PS50082">
    <property type="entry name" value="WD_REPEATS_2"/>
    <property type="match status" value="3"/>
</dbReference>
<evidence type="ECO:0000256" key="4">
    <source>
        <dbReference type="SAM" id="MobiDB-lite"/>
    </source>
</evidence>
<dbReference type="PROSITE" id="PS00678">
    <property type="entry name" value="WD_REPEATS_1"/>
    <property type="match status" value="1"/>
</dbReference>
<dbReference type="SMART" id="SM00320">
    <property type="entry name" value="WD40"/>
    <property type="match status" value="5"/>
</dbReference>
<dbReference type="Gene3D" id="2.130.10.10">
    <property type="entry name" value="YVTN repeat-like/Quinoprotein amine dehydrogenase"/>
    <property type="match status" value="2"/>
</dbReference>
<accession>A0A2C5ZU37</accession>
<reference evidence="5 6" key="1">
    <citation type="submission" date="2017-06" db="EMBL/GenBank/DDBJ databases">
        <title>Ant-infecting Ophiocordyceps genomes reveal a high diversity of potential behavioral manipulation genes and a possible major role for enterotoxins.</title>
        <authorList>
            <person name="De Bekker C."/>
            <person name="Evans H.C."/>
            <person name="Brachmann A."/>
            <person name="Hughes D.P."/>
        </authorList>
    </citation>
    <scope>NUCLEOTIDE SEQUENCE [LARGE SCALE GENOMIC DNA]</scope>
    <source>
        <strain evidence="5 6">1348a</strain>
    </source>
</reference>
<keyword evidence="1 3" id="KW-0853">WD repeat</keyword>
<feature type="repeat" description="WD" evidence="3">
    <location>
        <begin position="128"/>
        <end position="171"/>
    </location>
</feature>
<evidence type="ECO:0000256" key="2">
    <source>
        <dbReference type="ARBA" id="ARBA00022737"/>
    </source>
</evidence>
<feature type="region of interest" description="Disordered" evidence="4">
    <location>
        <begin position="372"/>
        <end position="399"/>
    </location>
</feature>
<dbReference type="EMBL" id="NJEU01000015">
    <property type="protein sequence ID" value="PHH83382.1"/>
    <property type="molecule type" value="Genomic_DNA"/>
</dbReference>
<evidence type="ECO:0000256" key="1">
    <source>
        <dbReference type="ARBA" id="ARBA00022574"/>
    </source>
</evidence>
<dbReference type="Pfam" id="PF00400">
    <property type="entry name" value="WD40"/>
    <property type="match status" value="4"/>
</dbReference>
<dbReference type="Proteomes" id="UP000224854">
    <property type="component" value="Unassembled WGS sequence"/>
</dbReference>
<dbReference type="PRINTS" id="PR00320">
    <property type="entry name" value="GPROTEINBRPT"/>
</dbReference>
<sequence>MQSSDSNHFFQSNAALAQQQRKADKASNKHGKPLRLKSKILAVIAGPTWDVPSIFMAESAGCVRRLQVSGPDAQTLQPAESNTVYRGPRAPVTCLALGGKGDKTIFAGSWDKDIWSWDIGTARPAHRYSGHGDFVKAVVCASLNKTEVLISGGADKKIIVWDIESGHRLHTIQDAVTPMLAVQDLAIDPVLSTQQAIVLLSASSDPHIRRWKITLDNYLQLPESYHDRPHLERLTIKEHETSVYRVAFDSQDEEANLWTASADGTAKCLARSHNFVAQDSLAHGEHVRALAVTDQWIITAGRDENIKVWDRATGQLYCVLEGHFDEVTDLVVLPDPKGFPAKTFYSVSIDGTIRTWPLAQKELDQVVSTMHDAQQGKETKGDSQLTAEEEAELAELMDE</sequence>
<keyword evidence="6" id="KW-1185">Reference proteome</keyword>
<dbReference type="PANTHER" id="PTHR19848:SF8">
    <property type="entry name" value="F-BOX AND WD REPEAT DOMAIN CONTAINING 7"/>
    <property type="match status" value="1"/>
</dbReference>
<feature type="repeat" description="WD" evidence="3">
    <location>
        <begin position="320"/>
        <end position="366"/>
    </location>
</feature>
<protein>
    <submittedName>
        <fullName evidence="5">Uncharacterized protein</fullName>
    </submittedName>
</protein>
<dbReference type="SUPFAM" id="SSF50978">
    <property type="entry name" value="WD40 repeat-like"/>
    <property type="match status" value="1"/>
</dbReference>
<organism evidence="5 6">
    <name type="scientific">Ophiocordyceps australis</name>
    <dbReference type="NCBI Taxonomy" id="1399860"/>
    <lineage>
        <taxon>Eukaryota</taxon>
        <taxon>Fungi</taxon>
        <taxon>Dikarya</taxon>
        <taxon>Ascomycota</taxon>
        <taxon>Pezizomycotina</taxon>
        <taxon>Sordariomycetes</taxon>
        <taxon>Hypocreomycetidae</taxon>
        <taxon>Hypocreales</taxon>
        <taxon>Ophiocordycipitaceae</taxon>
        <taxon>Ophiocordyceps</taxon>
    </lineage>
</organism>
<dbReference type="AlphaFoldDB" id="A0A2C5ZU37"/>
<evidence type="ECO:0000313" key="5">
    <source>
        <dbReference type="EMBL" id="PHH83382.1"/>
    </source>
</evidence>
<evidence type="ECO:0000256" key="3">
    <source>
        <dbReference type="PROSITE-ProRule" id="PRU00221"/>
    </source>
</evidence>
<name>A0A2C5ZU37_9HYPO</name>
<dbReference type="InterPro" id="IPR001680">
    <property type="entry name" value="WD40_rpt"/>
</dbReference>
<feature type="compositionally biased region" description="Acidic residues" evidence="4">
    <location>
        <begin position="387"/>
        <end position="399"/>
    </location>
</feature>
<dbReference type="InterPro" id="IPR020472">
    <property type="entry name" value="WD40_PAC1"/>
</dbReference>
<dbReference type="InterPro" id="IPR015943">
    <property type="entry name" value="WD40/YVTN_repeat-like_dom_sf"/>
</dbReference>
<keyword evidence="2" id="KW-0677">Repeat</keyword>
<gene>
    <name evidence="5" type="ORF">CDD82_1611</name>
</gene>
<dbReference type="OrthoDB" id="6262491at2759"/>
<dbReference type="InterPro" id="IPR019775">
    <property type="entry name" value="WD40_repeat_CS"/>
</dbReference>
<evidence type="ECO:0000313" key="6">
    <source>
        <dbReference type="Proteomes" id="UP000224854"/>
    </source>
</evidence>